<sequence length="269" mass="28796">MAARRTALVDELRKKWGLVIRVPYKRTITSDNECLRSTISEDQSGVHTFIDLELIDVSIYETASDLYIDFWHCNSTGVYSGVLGSGNGNPSDLSSVINTPHYDRYPSKPSSVASSQPTKRNKRPSSLSSRVTLLDVSTRSSKAKELYSATALLPPSACTTLDLISIIGATSPYNTNIIEITTNAIDQVFVLGFGSTILEYLYLAGVSLVDMNTMYEIIPAATLTEHGGAIHDPSSIEAGNMTGDFPSGTGSDHSTSSGSNTTGNLPSGD</sequence>
<dbReference type="STRING" id="47428.A0A284S1Z9"/>
<dbReference type="GO" id="GO:0005506">
    <property type="term" value="F:iron ion binding"/>
    <property type="evidence" value="ECO:0007669"/>
    <property type="project" value="InterPro"/>
</dbReference>
<dbReference type="Proteomes" id="UP000219338">
    <property type="component" value="Unassembled WGS sequence"/>
</dbReference>
<keyword evidence="3" id="KW-1185">Reference proteome</keyword>
<dbReference type="PANTHER" id="PTHR34315:SF1">
    <property type="entry name" value="INTRADIOL RING-CLEAVAGE DIOXYGENASES DOMAIN-CONTAINING PROTEIN-RELATED"/>
    <property type="match status" value="1"/>
</dbReference>
<dbReference type="GO" id="GO:0016702">
    <property type="term" value="F:oxidoreductase activity, acting on single donors with incorporation of molecular oxygen, incorporation of two atoms of oxygen"/>
    <property type="evidence" value="ECO:0007669"/>
    <property type="project" value="InterPro"/>
</dbReference>
<protein>
    <submittedName>
        <fullName evidence="2">Uncharacterized protein</fullName>
    </submittedName>
</protein>
<evidence type="ECO:0000256" key="1">
    <source>
        <dbReference type="SAM" id="MobiDB-lite"/>
    </source>
</evidence>
<accession>A0A284S1Z9</accession>
<gene>
    <name evidence="2" type="ORF">ARMOST_18505</name>
</gene>
<dbReference type="OrthoDB" id="121380at2759"/>
<organism evidence="2 3">
    <name type="scientific">Armillaria ostoyae</name>
    <name type="common">Armillaria root rot fungus</name>
    <dbReference type="NCBI Taxonomy" id="47428"/>
    <lineage>
        <taxon>Eukaryota</taxon>
        <taxon>Fungi</taxon>
        <taxon>Dikarya</taxon>
        <taxon>Basidiomycota</taxon>
        <taxon>Agaricomycotina</taxon>
        <taxon>Agaricomycetes</taxon>
        <taxon>Agaricomycetidae</taxon>
        <taxon>Agaricales</taxon>
        <taxon>Marasmiineae</taxon>
        <taxon>Physalacriaceae</taxon>
        <taxon>Armillaria</taxon>
    </lineage>
</organism>
<dbReference type="InterPro" id="IPR015889">
    <property type="entry name" value="Intradiol_dOase_core"/>
</dbReference>
<feature type="compositionally biased region" description="Polar residues" evidence="1">
    <location>
        <begin position="108"/>
        <end position="129"/>
    </location>
</feature>
<dbReference type="EMBL" id="FUEG01000026">
    <property type="protein sequence ID" value="SJL15023.1"/>
    <property type="molecule type" value="Genomic_DNA"/>
</dbReference>
<feature type="region of interest" description="Disordered" evidence="1">
    <location>
        <begin position="231"/>
        <end position="269"/>
    </location>
</feature>
<evidence type="ECO:0000313" key="3">
    <source>
        <dbReference type="Proteomes" id="UP000219338"/>
    </source>
</evidence>
<evidence type="ECO:0000313" key="2">
    <source>
        <dbReference type="EMBL" id="SJL15023.1"/>
    </source>
</evidence>
<proteinExistence type="predicted"/>
<feature type="compositionally biased region" description="Low complexity" evidence="1">
    <location>
        <begin position="247"/>
        <end position="263"/>
    </location>
</feature>
<dbReference type="AlphaFoldDB" id="A0A284S1Z9"/>
<dbReference type="Gene3D" id="2.60.130.10">
    <property type="entry name" value="Aromatic compound dioxygenase"/>
    <property type="match status" value="1"/>
</dbReference>
<reference evidence="3" key="1">
    <citation type="journal article" date="2017" name="Nat. Ecol. Evol.">
        <title>Genome expansion and lineage-specific genetic innovations in the forest pathogenic fungi Armillaria.</title>
        <authorList>
            <person name="Sipos G."/>
            <person name="Prasanna A.N."/>
            <person name="Walter M.C."/>
            <person name="O'Connor E."/>
            <person name="Balint B."/>
            <person name="Krizsan K."/>
            <person name="Kiss B."/>
            <person name="Hess J."/>
            <person name="Varga T."/>
            <person name="Slot J."/>
            <person name="Riley R."/>
            <person name="Boka B."/>
            <person name="Rigling D."/>
            <person name="Barry K."/>
            <person name="Lee J."/>
            <person name="Mihaltcheva S."/>
            <person name="LaButti K."/>
            <person name="Lipzen A."/>
            <person name="Waldron R."/>
            <person name="Moloney N.M."/>
            <person name="Sperisen C."/>
            <person name="Kredics L."/>
            <person name="Vagvoelgyi C."/>
            <person name="Patrignani A."/>
            <person name="Fitzpatrick D."/>
            <person name="Nagy I."/>
            <person name="Doyle S."/>
            <person name="Anderson J.B."/>
            <person name="Grigoriev I.V."/>
            <person name="Gueldener U."/>
            <person name="Muensterkoetter M."/>
            <person name="Nagy L.G."/>
        </authorList>
    </citation>
    <scope>NUCLEOTIDE SEQUENCE [LARGE SCALE GENOMIC DNA]</scope>
    <source>
        <strain evidence="3">C18/9</strain>
    </source>
</reference>
<name>A0A284S1Z9_ARMOS</name>
<dbReference type="PANTHER" id="PTHR34315">
    <property type="match status" value="1"/>
</dbReference>
<feature type="region of interest" description="Disordered" evidence="1">
    <location>
        <begin position="105"/>
        <end position="129"/>
    </location>
</feature>
<dbReference type="SUPFAM" id="SSF49482">
    <property type="entry name" value="Aromatic compound dioxygenase"/>
    <property type="match status" value="1"/>
</dbReference>